<accession>A0AAE0K4M0</accession>
<gene>
    <name evidence="4" type="ORF">B0H63DRAFT_454207</name>
</gene>
<keyword evidence="1" id="KW-0479">Metal-binding</keyword>
<dbReference type="GO" id="GO:0008270">
    <property type="term" value="F:zinc ion binding"/>
    <property type="evidence" value="ECO:0007669"/>
    <property type="project" value="UniProtKB-KW"/>
</dbReference>
<dbReference type="PROSITE" id="PS50157">
    <property type="entry name" value="ZINC_FINGER_C2H2_2"/>
    <property type="match status" value="1"/>
</dbReference>
<dbReference type="Proteomes" id="UP001285441">
    <property type="component" value="Unassembled WGS sequence"/>
</dbReference>
<keyword evidence="1" id="KW-0863">Zinc-finger</keyword>
<feature type="domain" description="C2H2-type" evidence="3">
    <location>
        <begin position="271"/>
        <end position="306"/>
    </location>
</feature>
<keyword evidence="5" id="KW-1185">Reference proteome</keyword>
<evidence type="ECO:0000256" key="1">
    <source>
        <dbReference type="PROSITE-ProRule" id="PRU00042"/>
    </source>
</evidence>
<dbReference type="AlphaFoldDB" id="A0AAE0K4M0"/>
<evidence type="ECO:0000313" key="4">
    <source>
        <dbReference type="EMBL" id="KAK3369984.1"/>
    </source>
</evidence>
<evidence type="ECO:0000313" key="5">
    <source>
        <dbReference type="Proteomes" id="UP001285441"/>
    </source>
</evidence>
<dbReference type="EMBL" id="JAULSW010000009">
    <property type="protein sequence ID" value="KAK3369984.1"/>
    <property type="molecule type" value="Genomic_DNA"/>
</dbReference>
<feature type="region of interest" description="Disordered" evidence="2">
    <location>
        <begin position="300"/>
        <end position="355"/>
    </location>
</feature>
<organism evidence="4 5">
    <name type="scientific">Podospora didyma</name>
    <dbReference type="NCBI Taxonomy" id="330526"/>
    <lineage>
        <taxon>Eukaryota</taxon>
        <taxon>Fungi</taxon>
        <taxon>Dikarya</taxon>
        <taxon>Ascomycota</taxon>
        <taxon>Pezizomycotina</taxon>
        <taxon>Sordariomycetes</taxon>
        <taxon>Sordariomycetidae</taxon>
        <taxon>Sordariales</taxon>
        <taxon>Podosporaceae</taxon>
        <taxon>Podospora</taxon>
    </lineage>
</organism>
<proteinExistence type="predicted"/>
<dbReference type="InterPro" id="IPR013087">
    <property type="entry name" value="Znf_C2H2_type"/>
</dbReference>
<comment type="caution">
    <text evidence="4">The sequence shown here is derived from an EMBL/GenBank/DDBJ whole genome shotgun (WGS) entry which is preliminary data.</text>
</comment>
<protein>
    <recommendedName>
        <fullName evidence="3">C2H2-type domain-containing protein</fullName>
    </recommendedName>
</protein>
<reference evidence="4" key="1">
    <citation type="journal article" date="2023" name="Mol. Phylogenet. Evol.">
        <title>Genome-scale phylogeny and comparative genomics of the fungal order Sordariales.</title>
        <authorList>
            <person name="Hensen N."/>
            <person name="Bonometti L."/>
            <person name="Westerberg I."/>
            <person name="Brannstrom I.O."/>
            <person name="Guillou S."/>
            <person name="Cros-Aarteil S."/>
            <person name="Calhoun S."/>
            <person name="Haridas S."/>
            <person name="Kuo A."/>
            <person name="Mondo S."/>
            <person name="Pangilinan J."/>
            <person name="Riley R."/>
            <person name="LaButti K."/>
            <person name="Andreopoulos B."/>
            <person name="Lipzen A."/>
            <person name="Chen C."/>
            <person name="Yan M."/>
            <person name="Daum C."/>
            <person name="Ng V."/>
            <person name="Clum A."/>
            <person name="Steindorff A."/>
            <person name="Ohm R.A."/>
            <person name="Martin F."/>
            <person name="Silar P."/>
            <person name="Natvig D.O."/>
            <person name="Lalanne C."/>
            <person name="Gautier V."/>
            <person name="Ament-Velasquez S.L."/>
            <person name="Kruys A."/>
            <person name="Hutchinson M.I."/>
            <person name="Powell A.J."/>
            <person name="Barry K."/>
            <person name="Miller A.N."/>
            <person name="Grigoriev I.V."/>
            <person name="Debuchy R."/>
            <person name="Gladieux P."/>
            <person name="Hiltunen Thoren M."/>
            <person name="Johannesson H."/>
        </authorList>
    </citation>
    <scope>NUCLEOTIDE SEQUENCE</scope>
    <source>
        <strain evidence="4">CBS 232.78</strain>
    </source>
</reference>
<evidence type="ECO:0000256" key="2">
    <source>
        <dbReference type="SAM" id="MobiDB-lite"/>
    </source>
</evidence>
<reference evidence="4" key="2">
    <citation type="submission" date="2023-06" db="EMBL/GenBank/DDBJ databases">
        <authorList>
            <consortium name="Lawrence Berkeley National Laboratory"/>
            <person name="Haridas S."/>
            <person name="Hensen N."/>
            <person name="Bonometti L."/>
            <person name="Westerberg I."/>
            <person name="Brannstrom I.O."/>
            <person name="Guillou S."/>
            <person name="Cros-Aarteil S."/>
            <person name="Calhoun S."/>
            <person name="Kuo A."/>
            <person name="Mondo S."/>
            <person name="Pangilinan J."/>
            <person name="Riley R."/>
            <person name="LaButti K."/>
            <person name="Andreopoulos B."/>
            <person name="Lipzen A."/>
            <person name="Chen C."/>
            <person name="Yanf M."/>
            <person name="Daum C."/>
            <person name="Ng V."/>
            <person name="Clum A."/>
            <person name="Steindorff A."/>
            <person name="Ohm R."/>
            <person name="Martin F."/>
            <person name="Silar P."/>
            <person name="Natvig D."/>
            <person name="Lalanne C."/>
            <person name="Gautier V."/>
            <person name="Ament-velasquez S.L."/>
            <person name="Kruys A."/>
            <person name="Hutchinson M.I."/>
            <person name="Powell A.J."/>
            <person name="Barry K."/>
            <person name="Miller A.N."/>
            <person name="Grigoriev I.V."/>
            <person name="Debuchy R."/>
            <person name="Gladieux P."/>
            <person name="Thoren M.H."/>
            <person name="Johannesson H."/>
        </authorList>
    </citation>
    <scope>NUCLEOTIDE SEQUENCE</scope>
    <source>
        <strain evidence="4">CBS 232.78</strain>
    </source>
</reference>
<evidence type="ECO:0000259" key="3">
    <source>
        <dbReference type="PROSITE" id="PS50157"/>
    </source>
</evidence>
<name>A0AAE0K4M0_9PEZI</name>
<feature type="compositionally biased region" description="Basic residues" evidence="2">
    <location>
        <begin position="335"/>
        <end position="347"/>
    </location>
</feature>
<sequence length="355" mass="40071">MERAKQDGQARLLVINEHIRRVIRHFFEEFSELVVLDEHSGGFIYCIIEELFECSVMAQTSQSGSLSSIAKGSDVGFMSTKPSLQAQLDFDPKHYLRLRSVIYPGQTPSLDSLAFLKEYFYSTMFRQQLETLPQRPRTPRQNSWDSTTSTLCELEAPNVFLLGHAPKIAQDPLDGIDLPPVAVPPIDLPAFDFPPREALVPLPLDLAGVQQARDHKPTGGLRRSPPFSMSCELCQFYPARGTDQRKKMAKHLLTNKHRVAAGHEWDSGDMFQCRLRSRDGSVCLREFNRRDNFRQHCKKVHGSSSEASEVGDGQSARPWDGLPELPGNGVQRVSSTHHPHPKRRRTILGRAPPLR</sequence>
<keyword evidence="1" id="KW-0862">Zinc</keyword>